<dbReference type="RefSeq" id="WP_136374079.1">
    <property type="nucleotide sequence ID" value="NZ_SSOB01000086.1"/>
</dbReference>
<organism evidence="1 2">
    <name type="scientific">Cohnella fermenti</name>
    <dbReference type="NCBI Taxonomy" id="2565925"/>
    <lineage>
        <taxon>Bacteria</taxon>
        <taxon>Bacillati</taxon>
        <taxon>Bacillota</taxon>
        <taxon>Bacilli</taxon>
        <taxon>Bacillales</taxon>
        <taxon>Paenibacillaceae</taxon>
        <taxon>Cohnella</taxon>
    </lineage>
</organism>
<name>A0A4S4BEG1_9BACL</name>
<reference evidence="1 2" key="1">
    <citation type="submission" date="2019-04" db="EMBL/GenBank/DDBJ databases">
        <title>Cohnella sp. nov. isolated from preserved vegetables.</title>
        <authorList>
            <person name="Lin S.-Y."/>
            <person name="Hung M.-H."/>
            <person name="Young C.-C."/>
        </authorList>
    </citation>
    <scope>NUCLEOTIDE SEQUENCE [LARGE SCALE GENOMIC DNA]</scope>
    <source>
        <strain evidence="1 2">CC-MHH1044</strain>
    </source>
</reference>
<evidence type="ECO:0000313" key="1">
    <source>
        <dbReference type="EMBL" id="THF72492.1"/>
    </source>
</evidence>
<proteinExistence type="predicted"/>
<dbReference type="Proteomes" id="UP000310636">
    <property type="component" value="Unassembled WGS sequence"/>
</dbReference>
<protein>
    <submittedName>
        <fullName evidence="1">Uncharacterized protein</fullName>
    </submittedName>
</protein>
<keyword evidence="2" id="KW-1185">Reference proteome</keyword>
<sequence length="78" mass="8800">MLDWRVRENLKGASEPLILPGKRKSYKPTGEMLLALLQSIQLTLQTRKGATLRTPVTSDKRKYEACRRISGALDDDLS</sequence>
<evidence type="ECO:0000313" key="2">
    <source>
        <dbReference type="Proteomes" id="UP000310636"/>
    </source>
</evidence>
<dbReference type="EMBL" id="SSOB01000086">
    <property type="protein sequence ID" value="THF72492.1"/>
    <property type="molecule type" value="Genomic_DNA"/>
</dbReference>
<comment type="caution">
    <text evidence="1">The sequence shown here is derived from an EMBL/GenBank/DDBJ whole genome shotgun (WGS) entry which is preliminary data.</text>
</comment>
<accession>A0A4S4BEG1</accession>
<dbReference type="OrthoDB" id="2492750at2"/>
<dbReference type="AlphaFoldDB" id="A0A4S4BEG1"/>
<gene>
    <name evidence="1" type="ORF">E6C55_32945</name>
</gene>